<dbReference type="Pfam" id="PF02350">
    <property type="entry name" value="Epimerase_2"/>
    <property type="match status" value="1"/>
</dbReference>
<dbReference type="GO" id="GO:0008761">
    <property type="term" value="F:UDP-N-acetylglucosamine 2-epimerase activity"/>
    <property type="evidence" value="ECO:0007669"/>
    <property type="project" value="UniProtKB-EC"/>
</dbReference>
<evidence type="ECO:0000256" key="2">
    <source>
        <dbReference type="ARBA" id="ARBA00038209"/>
    </source>
</evidence>
<dbReference type="AlphaFoldDB" id="A0A5B9W3I3"/>
<keyword evidence="7" id="KW-1185">Reference proteome</keyword>
<organism evidence="6 7">
    <name type="scientific">Aquisphaera giovannonii</name>
    <dbReference type="NCBI Taxonomy" id="406548"/>
    <lineage>
        <taxon>Bacteria</taxon>
        <taxon>Pseudomonadati</taxon>
        <taxon>Planctomycetota</taxon>
        <taxon>Planctomycetia</taxon>
        <taxon>Isosphaerales</taxon>
        <taxon>Isosphaeraceae</taxon>
        <taxon>Aquisphaera</taxon>
    </lineage>
</organism>
<dbReference type="KEGG" id="agv:OJF2_36930"/>
<name>A0A5B9W3I3_9BACT</name>
<dbReference type="Gene3D" id="3.40.50.2000">
    <property type="entry name" value="Glycogen Phosphorylase B"/>
    <property type="match status" value="2"/>
</dbReference>
<dbReference type="InterPro" id="IPR029767">
    <property type="entry name" value="WecB-like"/>
</dbReference>
<evidence type="ECO:0000256" key="1">
    <source>
        <dbReference type="ARBA" id="ARBA00023235"/>
    </source>
</evidence>
<evidence type="ECO:0000256" key="3">
    <source>
        <dbReference type="ARBA" id="ARBA00038858"/>
    </source>
</evidence>
<gene>
    <name evidence="6" type="primary">mnaA</name>
    <name evidence="6" type="ORF">OJF2_36930</name>
</gene>
<dbReference type="Proteomes" id="UP000324233">
    <property type="component" value="Chromosome"/>
</dbReference>
<comment type="similarity">
    <text evidence="2 4">Belongs to the UDP-N-acetylglucosamine 2-epimerase family.</text>
</comment>
<keyword evidence="1 4" id="KW-0413">Isomerase</keyword>
<evidence type="ECO:0000259" key="5">
    <source>
        <dbReference type="Pfam" id="PF02350"/>
    </source>
</evidence>
<sequence length="387" mass="40862">MERPAVMTVFGTRPELIKLAPVVRALEGLSPSLRAVTVSTGQHRELLAPFLDTFRVRVDHALHVMTPGQTPNQVCSRILAALDPVLDAERPAMVLVQGDTTSALAGALAAFHRGVRVGHVEAGLRSGDRANPFPEEMNRRLISRLADFHFAATERNRASLLAEGVPPEAIVVTGNPIVDALGAILGAGAGSPSPSLKPILDATRGLKRIVLTTHRRESFGGALAANLRVLRDFLARREEFGLIFPVHPNPEVRRQAAEILAGRPRVHLVEPLDYPAFLGLLAAATLIVSDSGGVQEEAPSLGKPVIVLRTNTERPESVAAGFARLAGGDPAELARLLDEACTPGSWATTLRAGANPYGAGDAGPRIARAVAEILGVPVSELAQDGGE</sequence>
<evidence type="ECO:0000313" key="6">
    <source>
        <dbReference type="EMBL" id="QEH35148.1"/>
    </source>
</evidence>
<accession>A0A5B9W3I3</accession>
<reference evidence="6 7" key="1">
    <citation type="submission" date="2019-08" db="EMBL/GenBank/DDBJ databases">
        <title>Deep-cultivation of Planctomycetes and their phenomic and genomic characterization uncovers novel biology.</title>
        <authorList>
            <person name="Wiegand S."/>
            <person name="Jogler M."/>
            <person name="Boedeker C."/>
            <person name="Pinto D."/>
            <person name="Vollmers J."/>
            <person name="Rivas-Marin E."/>
            <person name="Kohn T."/>
            <person name="Peeters S.H."/>
            <person name="Heuer A."/>
            <person name="Rast P."/>
            <person name="Oberbeckmann S."/>
            <person name="Bunk B."/>
            <person name="Jeske O."/>
            <person name="Meyerdierks A."/>
            <person name="Storesund J.E."/>
            <person name="Kallscheuer N."/>
            <person name="Luecker S."/>
            <person name="Lage O.M."/>
            <person name="Pohl T."/>
            <person name="Merkel B.J."/>
            <person name="Hornburger P."/>
            <person name="Mueller R.-W."/>
            <person name="Bruemmer F."/>
            <person name="Labrenz M."/>
            <person name="Spormann A.M."/>
            <person name="Op den Camp H."/>
            <person name="Overmann J."/>
            <person name="Amann R."/>
            <person name="Jetten M.S.M."/>
            <person name="Mascher T."/>
            <person name="Medema M.H."/>
            <person name="Devos D.P."/>
            <person name="Kaster A.-K."/>
            <person name="Ovreas L."/>
            <person name="Rohde M."/>
            <person name="Galperin M.Y."/>
            <person name="Jogler C."/>
        </authorList>
    </citation>
    <scope>NUCLEOTIDE SEQUENCE [LARGE SCALE GENOMIC DNA]</scope>
    <source>
        <strain evidence="6 7">OJF2</strain>
    </source>
</reference>
<protein>
    <recommendedName>
        <fullName evidence="3">UDP-N-acetylglucosamine 2-epimerase (non-hydrolyzing)</fullName>
        <ecNumber evidence="3">5.1.3.14</ecNumber>
    </recommendedName>
</protein>
<dbReference type="SUPFAM" id="SSF53756">
    <property type="entry name" value="UDP-Glycosyltransferase/glycogen phosphorylase"/>
    <property type="match status" value="1"/>
</dbReference>
<dbReference type="EC" id="5.1.3.14" evidence="3"/>
<dbReference type="InterPro" id="IPR003331">
    <property type="entry name" value="UDP_GlcNAc_Epimerase_2_dom"/>
</dbReference>
<dbReference type="PANTHER" id="PTHR43174">
    <property type="entry name" value="UDP-N-ACETYLGLUCOSAMINE 2-EPIMERASE"/>
    <property type="match status" value="1"/>
</dbReference>
<dbReference type="PANTHER" id="PTHR43174:SF2">
    <property type="entry name" value="UDP-N-ACETYLGLUCOSAMINE 2-EPIMERASE"/>
    <property type="match status" value="1"/>
</dbReference>
<dbReference type="CDD" id="cd03786">
    <property type="entry name" value="GTB_UDP-GlcNAc_2-Epimerase"/>
    <property type="match status" value="1"/>
</dbReference>
<evidence type="ECO:0000256" key="4">
    <source>
        <dbReference type="RuleBase" id="RU003513"/>
    </source>
</evidence>
<dbReference type="OrthoDB" id="9803238at2"/>
<dbReference type="EMBL" id="CP042997">
    <property type="protein sequence ID" value="QEH35148.1"/>
    <property type="molecule type" value="Genomic_DNA"/>
</dbReference>
<dbReference type="NCBIfam" id="TIGR00236">
    <property type="entry name" value="wecB"/>
    <property type="match status" value="1"/>
</dbReference>
<proteinExistence type="inferred from homology"/>
<dbReference type="RefSeq" id="WP_148594980.1">
    <property type="nucleotide sequence ID" value="NZ_CP042997.1"/>
</dbReference>
<evidence type="ECO:0000313" key="7">
    <source>
        <dbReference type="Proteomes" id="UP000324233"/>
    </source>
</evidence>
<feature type="domain" description="UDP-N-acetylglucosamine 2-epimerase" evidence="5">
    <location>
        <begin position="31"/>
        <end position="370"/>
    </location>
</feature>